<reference evidence="2 3" key="1">
    <citation type="submission" date="2018-11" db="EMBL/GenBank/DDBJ databases">
        <title>Genome sequence of Apiotrichum porosum DSM 27194.</title>
        <authorList>
            <person name="Aliyu H."/>
            <person name="Gorte O."/>
            <person name="Ochsenreither K."/>
        </authorList>
    </citation>
    <scope>NUCLEOTIDE SEQUENCE [LARGE SCALE GENOMIC DNA]</scope>
    <source>
        <strain evidence="2 3">DSM 27194</strain>
    </source>
</reference>
<dbReference type="EMBL" id="RSCE01000019">
    <property type="protein sequence ID" value="RSH77018.1"/>
    <property type="molecule type" value="Genomic_DNA"/>
</dbReference>
<dbReference type="PANTHER" id="PTHR38792:SF3">
    <property type="entry name" value="BNR_ASP-BOX REPEAT DOMAIN PROTEIN (AFU_ORTHOLOGUE AFUA_7G06430)-RELATED"/>
    <property type="match status" value="1"/>
</dbReference>
<organism evidence="2 3">
    <name type="scientific">Apiotrichum porosum</name>
    <dbReference type="NCBI Taxonomy" id="105984"/>
    <lineage>
        <taxon>Eukaryota</taxon>
        <taxon>Fungi</taxon>
        <taxon>Dikarya</taxon>
        <taxon>Basidiomycota</taxon>
        <taxon>Agaricomycotina</taxon>
        <taxon>Tremellomycetes</taxon>
        <taxon>Trichosporonales</taxon>
        <taxon>Trichosporonaceae</taxon>
        <taxon>Apiotrichum</taxon>
    </lineage>
</organism>
<sequence length="381" mass="41709">MLFGKLLTAFATTLLATVSAVPVEVETSQIGKRDFGPVTIFTPPSTYVNERTLYARSLLLKDGSILTTWENYDWSGMPWFPIFKSTDHGFTWTNFSQAHDTQNGWGLRYQPFLHLLENDIGGFKAGTILLAGNSIPADLSKTQLELYASTDNGASWGFVSHIANGGKAVPNNGETPVWEPFLLEYKGQVICYYSDQRDPAHGQKLVYQSTSDLKNWGKVVDVEANAVYSARPGMPIISKMSNNQYFLTYENGGAAEVDFAVYYKIVSNPLSFGKIQGQALRTVDGHVPYGSPYNIWTPVGPLQQGTVVVNANSDSDCFINHNYGTGNWTRLTTQAYADYSRSLAVGLNPKDIVIVSGGALGMGPTNHVYMAARDVNGCSTC</sequence>
<evidence type="ECO:0000313" key="2">
    <source>
        <dbReference type="EMBL" id="RSH77018.1"/>
    </source>
</evidence>
<dbReference type="OrthoDB" id="2130735at2759"/>
<protein>
    <recommendedName>
        <fullName evidence="4">Sialidase domain-containing protein</fullName>
    </recommendedName>
</protein>
<keyword evidence="1" id="KW-0732">Signal</keyword>
<dbReference type="PANTHER" id="PTHR38792">
    <property type="entry name" value="BNR/ASP-BOX REPEAT DOMAIN PROTEIN (AFU_ORTHOLOGUE AFUA_7G06430)-RELATED"/>
    <property type="match status" value="1"/>
</dbReference>
<gene>
    <name evidence="2" type="ORF">EHS24_003959</name>
</gene>
<dbReference type="AlphaFoldDB" id="A0A427XDW3"/>
<feature type="chain" id="PRO_5019087416" description="Sialidase domain-containing protein" evidence="1">
    <location>
        <begin position="21"/>
        <end position="381"/>
    </location>
</feature>
<comment type="caution">
    <text evidence="2">The sequence shown here is derived from an EMBL/GenBank/DDBJ whole genome shotgun (WGS) entry which is preliminary data.</text>
</comment>
<dbReference type="GeneID" id="39588502"/>
<evidence type="ECO:0000256" key="1">
    <source>
        <dbReference type="SAM" id="SignalP"/>
    </source>
</evidence>
<dbReference type="SUPFAM" id="SSF110296">
    <property type="entry name" value="Oligoxyloglucan reducing end-specific cellobiohydrolase"/>
    <property type="match status" value="1"/>
</dbReference>
<evidence type="ECO:0008006" key="4">
    <source>
        <dbReference type="Google" id="ProtNLM"/>
    </source>
</evidence>
<evidence type="ECO:0000313" key="3">
    <source>
        <dbReference type="Proteomes" id="UP000279236"/>
    </source>
</evidence>
<accession>A0A427XDW3</accession>
<dbReference type="RefSeq" id="XP_028472165.1">
    <property type="nucleotide sequence ID" value="XM_028619592.1"/>
</dbReference>
<dbReference type="STRING" id="105984.A0A427XDW3"/>
<name>A0A427XDW3_9TREE</name>
<dbReference type="Gene3D" id="2.120.10.10">
    <property type="match status" value="1"/>
</dbReference>
<keyword evidence="3" id="KW-1185">Reference proteome</keyword>
<feature type="signal peptide" evidence="1">
    <location>
        <begin position="1"/>
        <end position="20"/>
    </location>
</feature>
<dbReference type="Proteomes" id="UP000279236">
    <property type="component" value="Unassembled WGS sequence"/>
</dbReference>
<proteinExistence type="predicted"/>